<protein>
    <recommendedName>
        <fullName evidence="5">Universal stress protein</fullName>
    </recommendedName>
</protein>
<dbReference type="Pfam" id="PF01814">
    <property type="entry name" value="Hemerythrin"/>
    <property type="match status" value="1"/>
</dbReference>
<dbReference type="AlphaFoldDB" id="A0A9N8RVS4"/>
<gene>
    <name evidence="3" type="ORF">LMG31841_02145</name>
</gene>
<dbReference type="Proteomes" id="UP000789704">
    <property type="component" value="Unassembled WGS sequence"/>
</dbReference>
<reference evidence="3" key="1">
    <citation type="submission" date="2021-04" db="EMBL/GenBank/DDBJ databases">
        <authorList>
            <person name="Vanwijnsberghe S."/>
        </authorList>
    </citation>
    <scope>NUCLEOTIDE SEQUENCE</scope>
    <source>
        <strain evidence="3">LMG 31841</strain>
    </source>
</reference>
<dbReference type="EMBL" id="CAJQZC010000003">
    <property type="protein sequence ID" value="CAG4895436.1"/>
    <property type="molecule type" value="Genomic_DNA"/>
</dbReference>
<evidence type="ECO:0000313" key="3">
    <source>
        <dbReference type="EMBL" id="CAG4895436.1"/>
    </source>
</evidence>
<dbReference type="RefSeq" id="WP_228876231.1">
    <property type="nucleotide sequence ID" value="NZ_CAJQYX010000001.1"/>
</dbReference>
<evidence type="ECO:0000313" key="4">
    <source>
        <dbReference type="Proteomes" id="UP000789704"/>
    </source>
</evidence>
<evidence type="ECO:0008006" key="5">
    <source>
        <dbReference type="Google" id="ProtNLM"/>
    </source>
</evidence>
<dbReference type="InterPro" id="IPR014729">
    <property type="entry name" value="Rossmann-like_a/b/a_fold"/>
</dbReference>
<keyword evidence="4" id="KW-1185">Reference proteome</keyword>
<dbReference type="SUPFAM" id="SSF52402">
    <property type="entry name" value="Adenine nucleotide alpha hydrolases-like"/>
    <property type="match status" value="1"/>
</dbReference>
<feature type="domain" description="Hemerythrin-like" evidence="2">
    <location>
        <begin position="172"/>
        <end position="287"/>
    </location>
</feature>
<dbReference type="Gene3D" id="3.40.50.620">
    <property type="entry name" value="HUPs"/>
    <property type="match status" value="1"/>
</dbReference>
<organism evidence="3 4">
    <name type="scientific">Paraburkholderia saeva</name>
    <dbReference type="NCBI Taxonomy" id="2777537"/>
    <lineage>
        <taxon>Bacteria</taxon>
        <taxon>Pseudomonadati</taxon>
        <taxon>Pseudomonadota</taxon>
        <taxon>Betaproteobacteria</taxon>
        <taxon>Burkholderiales</taxon>
        <taxon>Burkholderiaceae</taxon>
        <taxon>Paraburkholderia</taxon>
    </lineage>
</organism>
<name>A0A9N8RVS4_9BURK</name>
<dbReference type="InterPro" id="IPR012312">
    <property type="entry name" value="Hemerythrin-like"/>
</dbReference>
<dbReference type="Pfam" id="PF00582">
    <property type="entry name" value="Usp"/>
    <property type="match status" value="1"/>
</dbReference>
<comment type="caution">
    <text evidence="3">The sequence shown here is derived from an EMBL/GenBank/DDBJ whole genome shotgun (WGS) entry which is preliminary data.</text>
</comment>
<proteinExistence type="predicted"/>
<dbReference type="InterPro" id="IPR006016">
    <property type="entry name" value="UspA"/>
</dbReference>
<feature type="domain" description="UspA" evidence="1">
    <location>
        <begin position="1"/>
        <end position="112"/>
    </location>
</feature>
<accession>A0A9N8RVS4</accession>
<sequence>MYRHLLVPVDGTDASVEALGQAVEFAQSIGARITFCPISDGRAAPCADAETDTVAQLFDADIASERLARAEAAARAQGVPCSSATSAAVPLSSLSSFAVAARAQGCDLICVTPQQQAPLTGTSAHAASTGGSDGFGIAVLTCAIDPRASVARAIGMLLGGQRAIAVLVHAALHAVRRARASGEPHDAASLREIVVRLGALQGPRHYSMMSALFARLRERTSTVDAELDELERQHRRVAHMRHELAALVAGDQASATAGVELEDALNACAQFTWEHMGREAGVVLPAARRYLHDADWNALSSVFAAPSTGESLRPPA</sequence>
<dbReference type="Gene3D" id="1.20.120.520">
    <property type="entry name" value="nmb1532 protein domain like"/>
    <property type="match status" value="1"/>
</dbReference>
<evidence type="ECO:0000259" key="2">
    <source>
        <dbReference type="Pfam" id="PF01814"/>
    </source>
</evidence>
<evidence type="ECO:0000259" key="1">
    <source>
        <dbReference type="Pfam" id="PF00582"/>
    </source>
</evidence>